<dbReference type="Proteomes" id="UP001497680">
    <property type="component" value="Unassembled WGS sequence"/>
</dbReference>
<evidence type="ECO:0000313" key="2">
    <source>
        <dbReference type="Proteomes" id="UP001497680"/>
    </source>
</evidence>
<comment type="caution">
    <text evidence="1">The sequence shown here is derived from an EMBL/GenBank/DDBJ whole genome shotgun (WGS) entry which is preliminary data.</text>
</comment>
<accession>A0ACC0DE18</accession>
<sequence>MSLRDIDPEENRRRMRNGELYFAFAPDLVDDRRRCARACERYNTAGEVDRRKLVELFHAIQNDASPLPPLAATPEDDEDLFKDEVWCDGPIKMDYGYNVKYDSGRMCTSTPTPSGLILVS</sequence>
<organism evidence="1 2">
    <name type="scientific">Hypoxylon rubiginosum</name>
    <dbReference type="NCBI Taxonomy" id="110542"/>
    <lineage>
        <taxon>Eukaryota</taxon>
        <taxon>Fungi</taxon>
        <taxon>Dikarya</taxon>
        <taxon>Ascomycota</taxon>
        <taxon>Pezizomycotina</taxon>
        <taxon>Sordariomycetes</taxon>
        <taxon>Xylariomycetidae</taxon>
        <taxon>Xylariales</taxon>
        <taxon>Hypoxylaceae</taxon>
        <taxon>Hypoxylon</taxon>
    </lineage>
</organism>
<reference evidence="1 2" key="1">
    <citation type="journal article" date="2022" name="New Phytol.">
        <title>Ecological generalism drives hyperdiversity of secondary metabolite gene clusters in xylarialean endophytes.</title>
        <authorList>
            <person name="Franco M.E.E."/>
            <person name="Wisecaver J.H."/>
            <person name="Arnold A.E."/>
            <person name="Ju Y.M."/>
            <person name="Slot J.C."/>
            <person name="Ahrendt S."/>
            <person name="Moore L.P."/>
            <person name="Eastman K.E."/>
            <person name="Scott K."/>
            <person name="Konkel Z."/>
            <person name="Mondo S.J."/>
            <person name="Kuo A."/>
            <person name="Hayes R.D."/>
            <person name="Haridas S."/>
            <person name="Andreopoulos B."/>
            <person name="Riley R."/>
            <person name="LaButti K."/>
            <person name="Pangilinan J."/>
            <person name="Lipzen A."/>
            <person name="Amirebrahimi M."/>
            <person name="Yan J."/>
            <person name="Adam C."/>
            <person name="Keymanesh K."/>
            <person name="Ng V."/>
            <person name="Louie K."/>
            <person name="Northen T."/>
            <person name="Drula E."/>
            <person name="Henrissat B."/>
            <person name="Hsieh H.M."/>
            <person name="Youens-Clark K."/>
            <person name="Lutzoni F."/>
            <person name="Miadlikowska J."/>
            <person name="Eastwood D.C."/>
            <person name="Hamelin R.C."/>
            <person name="Grigoriev I.V."/>
            <person name="U'Ren J.M."/>
        </authorList>
    </citation>
    <scope>NUCLEOTIDE SEQUENCE [LARGE SCALE GENOMIC DNA]</scope>
    <source>
        <strain evidence="1 2">ER1909</strain>
    </source>
</reference>
<proteinExistence type="predicted"/>
<name>A0ACC0DE18_9PEZI</name>
<gene>
    <name evidence="1" type="ORF">F4821DRAFT_9624</name>
</gene>
<dbReference type="EMBL" id="MU394289">
    <property type="protein sequence ID" value="KAI6090755.1"/>
    <property type="molecule type" value="Genomic_DNA"/>
</dbReference>
<evidence type="ECO:0000313" key="1">
    <source>
        <dbReference type="EMBL" id="KAI6090755.1"/>
    </source>
</evidence>
<protein>
    <submittedName>
        <fullName evidence="1">Uncharacterized protein</fullName>
    </submittedName>
</protein>
<keyword evidence="2" id="KW-1185">Reference proteome</keyword>